<sequence length="879" mass="94361">MPVGSRRGRGDSHDDHEHRQQAVDPAAQRLERVIAAVDRPASITVLIGESGSGRTRLAVRAAEAVRERLGDADVIVVGAAAHASGDSVSASTGDPGGLEEHRDPPEGAPRVLEQLERRAEGRELILVVPHIDGYAPGDTRSLAALADARRARIVATAKHLTSEVERLCNGPNGHLVSIGPLDRAESEAYLVSLLGVERIEAETLHRWHQASGGNLHALSVLALASDRMGALHRSRGAAWVSSDEDVVPGDFADLLTESCSRGELDVLETIAVAEPVVETSLLRALDAACLSSLFERGLVASQTHEGALSLVLGPPLLAASLRTRMSPVRRIQLNDRIFRALDEDRGGADPTHLPDRLMRLVAFGLEGGRSIPLSWLWTAFELTARNGGPRVILRLAMATAVHPDADATQAGAAALRAFRIASLLGDDVALRSTMRVIDGLLDAADRAGALGTRLGISLRTALLRQLVWDGEELGPALRALDRLDREADLAEDPVAAEMVRSTRVLLLACSGRIRDAAETAPDPELSADLGVEWVRSPARAVQALILEQQGALHSAVQCAESARRLSRLGARFRTDHIDLQGFCWLLGYWGSGSSETARQVLDELVAEAYADTHAEARYSGLVEVGAVLLGVQEGRWSEVVESGERLVERFARRDRYGLEPLAQAALALALAVLGEREAALRAIRAADAPRPGMARALGGHGAVLALRARQWLRCADALAEAERIAAWAREEGLALIELQALHTIAFETRSPSDELRARARSIAARIDPTVGGAFAAHIERIAAPPGVTAADSDEPEVRLLADLGVWLPLPPAPGLTAREREVALLAALGHSSRFIAERLYISVRTVETHLSNVFAKLDVENRDELGRWVTRHRTSLTSV</sequence>
<dbReference type="SUPFAM" id="SSF52540">
    <property type="entry name" value="P-loop containing nucleoside triphosphate hydrolases"/>
    <property type="match status" value="1"/>
</dbReference>
<feature type="region of interest" description="Disordered" evidence="2">
    <location>
        <begin position="84"/>
        <end position="108"/>
    </location>
</feature>
<reference evidence="4 5" key="1">
    <citation type="submission" date="2019-02" db="EMBL/GenBank/DDBJ databases">
        <authorList>
            <person name="Sun L."/>
            <person name="Pan D."/>
            <person name="Wu X."/>
        </authorList>
    </citation>
    <scope>NUCLEOTIDE SEQUENCE [LARGE SCALE GENOMIC DNA]</scope>
    <source>
        <strain evidence="4 5">JW-1</strain>
    </source>
</reference>
<evidence type="ECO:0000313" key="4">
    <source>
        <dbReference type="EMBL" id="QBE48718.1"/>
    </source>
</evidence>
<dbReference type="InterPro" id="IPR000792">
    <property type="entry name" value="Tscrpt_reg_LuxR_C"/>
</dbReference>
<organism evidence="4 5">
    <name type="scientific">Leucobacter triazinivorans</name>
    <dbReference type="NCBI Taxonomy" id="1784719"/>
    <lineage>
        <taxon>Bacteria</taxon>
        <taxon>Bacillati</taxon>
        <taxon>Actinomycetota</taxon>
        <taxon>Actinomycetes</taxon>
        <taxon>Micrococcales</taxon>
        <taxon>Microbacteriaceae</taxon>
        <taxon>Leucobacter</taxon>
    </lineage>
</organism>
<dbReference type="InterPro" id="IPR016032">
    <property type="entry name" value="Sig_transdc_resp-reg_C-effctor"/>
</dbReference>
<dbReference type="SUPFAM" id="SSF46894">
    <property type="entry name" value="C-terminal effector domain of the bipartite response regulators"/>
    <property type="match status" value="1"/>
</dbReference>
<keyword evidence="1" id="KW-0238">DNA-binding</keyword>
<protein>
    <submittedName>
        <fullName evidence="4">LuxR family transcriptional regulator</fullName>
    </submittedName>
</protein>
<feature type="compositionally biased region" description="Basic and acidic residues" evidence="2">
    <location>
        <begin position="8"/>
        <end position="21"/>
    </location>
</feature>
<evidence type="ECO:0000256" key="2">
    <source>
        <dbReference type="SAM" id="MobiDB-lite"/>
    </source>
</evidence>
<dbReference type="SMART" id="SM00421">
    <property type="entry name" value="HTH_LUXR"/>
    <property type="match status" value="1"/>
</dbReference>
<dbReference type="CDD" id="cd06170">
    <property type="entry name" value="LuxR_C_like"/>
    <property type="match status" value="1"/>
</dbReference>
<dbReference type="PROSITE" id="PS00622">
    <property type="entry name" value="HTH_LUXR_1"/>
    <property type="match status" value="1"/>
</dbReference>
<dbReference type="GO" id="GO:0003677">
    <property type="term" value="F:DNA binding"/>
    <property type="evidence" value="ECO:0007669"/>
    <property type="project" value="UniProtKB-KW"/>
</dbReference>
<feature type="region of interest" description="Disordered" evidence="2">
    <location>
        <begin position="1"/>
        <end position="27"/>
    </location>
</feature>
<name>A0A4P6KFJ7_9MICO</name>
<dbReference type="RefSeq" id="WP_130109853.1">
    <property type="nucleotide sequence ID" value="NZ_CP035806.1"/>
</dbReference>
<gene>
    <name evidence="4" type="ORF">EVS81_07660</name>
</gene>
<dbReference type="PANTHER" id="PTHR43214">
    <property type="entry name" value="TWO-COMPONENT RESPONSE REGULATOR"/>
    <property type="match status" value="1"/>
</dbReference>
<feature type="domain" description="HTH luxR-type" evidence="3">
    <location>
        <begin position="808"/>
        <end position="873"/>
    </location>
</feature>
<dbReference type="Gene3D" id="1.10.10.10">
    <property type="entry name" value="Winged helix-like DNA-binding domain superfamily/Winged helix DNA-binding domain"/>
    <property type="match status" value="1"/>
</dbReference>
<dbReference type="InterPro" id="IPR027417">
    <property type="entry name" value="P-loop_NTPase"/>
</dbReference>
<accession>A0A4P6KFJ7</accession>
<evidence type="ECO:0000256" key="1">
    <source>
        <dbReference type="ARBA" id="ARBA00023125"/>
    </source>
</evidence>
<dbReference type="PRINTS" id="PR00038">
    <property type="entry name" value="HTHLUXR"/>
</dbReference>
<keyword evidence="5" id="KW-1185">Reference proteome</keyword>
<dbReference type="KEGG" id="ltr:EVS81_07660"/>
<evidence type="ECO:0000259" key="3">
    <source>
        <dbReference type="PROSITE" id="PS50043"/>
    </source>
</evidence>
<dbReference type="OrthoDB" id="3197423at2"/>
<evidence type="ECO:0000313" key="5">
    <source>
        <dbReference type="Proteomes" id="UP000289260"/>
    </source>
</evidence>
<dbReference type="GO" id="GO:0006355">
    <property type="term" value="P:regulation of DNA-templated transcription"/>
    <property type="evidence" value="ECO:0007669"/>
    <property type="project" value="InterPro"/>
</dbReference>
<dbReference type="Proteomes" id="UP000289260">
    <property type="component" value="Chromosome"/>
</dbReference>
<dbReference type="PROSITE" id="PS50043">
    <property type="entry name" value="HTH_LUXR_2"/>
    <property type="match status" value="1"/>
</dbReference>
<dbReference type="EMBL" id="CP035806">
    <property type="protein sequence ID" value="QBE48718.1"/>
    <property type="molecule type" value="Genomic_DNA"/>
</dbReference>
<dbReference type="InterPro" id="IPR036388">
    <property type="entry name" value="WH-like_DNA-bd_sf"/>
</dbReference>
<dbReference type="Pfam" id="PF00196">
    <property type="entry name" value="GerE"/>
    <property type="match status" value="1"/>
</dbReference>
<dbReference type="AlphaFoldDB" id="A0A4P6KFJ7"/>
<dbReference type="InterPro" id="IPR039420">
    <property type="entry name" value="WalR-like"/>
</dbReference>
<proteinExistence type="predicted"/>